<dbReference type="EMBL" id="NCVQ01000004">
    <property type="protein sequence ID" value="PWZ33014.1"/>
    <property type="molecule type" value="Genomic_DNA"/>
</dbReference>
<evidence type="ECO:0000313" key="2">
    <source>
        <dbReference type="EMBL" id="PWZ33014.1"/>
    </source>
</evidence>
<comment type="caution">
    <text evidence="2">The sequence shown here is derived from an EMBL/GenBank/DDBJ whole genome shotgun (WGS) entry which is preliminary data.</text>
</comment>
<proteinExistence type="predicted"/>
<gene>
    <name evidence="2" type="ORF">Zm00014a_007992</name>
</gene>
<feature type="coiled-coil region" evidence="1">
    <location>
        <begin position="1"/>
        <end position="28"/>
    </location>
</feature>
<protein>
    <submittedName>
        <fullName evidence="2">Uncharacterized protein</fullName>
    </submittedName>
</protein>
<dbReference type="AlphaFoldDB" id="A0A3L6FID8"/>
<sequence>MSSKATNLKALKNELANCSNNLKAKVKRHGLLRKCTLNAADLRALAGTIALPALATAELEQALESSTC</sequence>
<dbReference type="Proteomes" id="UP000251960">
    <property type="component" value="Chromosome 3"/>
</dbReference>
<evidence type="ECO:0000256" key="1">
    <source>
        <dbReference type="SAM" id="Coils"/>
    </source>
</evidence>
<evidence type="ECO:0000313" key="3">
    <source>
        <dbReference type="Proteomes" id="UP000251960"/>
    </source>
</evidence>
<accession>A0A3L6FID8</accession>
<organism evidence="2 3">
    <name type="scientific">Zea mays</name>
    <name type="common">Maize</name>
    <dbReference type="NCBI Taxonomy" id="4577"/>
    <lineage>
        <taxon>Eukaryota</taxon>
        <taxon>Viridiplantae</taxon>
        <taxon>Streptophyta</taxon>
        <taxon>Embryophyta</taxon>
        <taxon>Tracheophyta</taxon>
        <taxon>Spermatophyta</taxon>
        <taxon>Magnoliopsida</taxon>
        <taxon>Liliopsida</taxon>
        <taxon>Poales</taxon>
        <taxon>Poaceae</taxon>
        <taxon>PACMAD clade</taxon>
        <taxon>Panicoideae</taxon>
        <taxon>Andropogonodae</taxon>
        <taxon>Andropogoneae</taxon>
        <taxon>Tripsacinae</taxon>
        <taxon>Zea</taxon>
    </lineage>
</organism>
<reference evidence="2 3" key="1">
    <citation type="journal article" date="2018" name="Nat. Genet.">
        <title>Extensive intraspecific gene order and gene structural variations between Mo17 and other maize genomes.</title>
        <authorList>
            <person name="Sun S."/>
            <person name="Zhou Y."/>
            <person name="Chen J."/>
            <person name="Shi J."/>
            <person name="Zhao H."/>
            <person name="Zhao H."/>
            <person name="Song W."/>
            <person name="Zhang M."/>
            <person name="Cui Y."/>
            <person name="Dong X."/>
            <person name="Liu H."/>
            <person name="Ma X."/>
            <person name="Jiao Y."/>
            <person name="Wang B."/>
            <person name="Wei X."/>
            <person name="Stein J.C."/>
            <person name="Glaubitz J.C."/>
            <person name="Lu F."/>
            <person name="Yu G."/>
            <person name="Liang C."/>
            <person name="Fengler K."/>
            <person name="Li B."/>
            <person name="Rafalski A."/>
            <person name="Schnable P.S."/>
            <person name="Ware D.H."/>
            <person name="Buckler E.S."/>
            <person name="Lai J."/>
        </authorList>
    </citation>
    <scope>NUCLEOTIDE SEQUENCE [LARGE SCALE GENOMIC DNA]</scope>
    <source>
        <strain evidence="3">cv. Missouri 17</strain>
        <tissue evidence="2">Seedling</tissue>
    </source>
</reference>
<name>A0A3L6FID8_MAIZE</name>
<keyword evidence="1" id="KW-0175">Coiled coil</keyword>